<organism evidence="1 2">
    <name type="scientific">Thalictrum thalictroides</name>
    <name type="common">Rue-anemone</name>
    <name type="synonym">Anemone thalictroides</name>
    <dbReference type="NCBI Taxonomy" id="46969"/>
    <lineage>
        <taxon>Eukaryota</taxon>
        <taxon>Viridiplantae</taxon>
        <taxon>Streptophyta</taxon>
        <taxon>Embryophyta</taxon>
        <taxon>Tracheophyta</taxon>
        <taxon>Spermatophyta</taxon>
        <taxon>Magnoliopsida</taxon>
        <taxon>Ranunculales</taxon>
        <taxon>Ranunculaceae</taxon>
        <taxon>Thalictroideae</taxon>
        <taxon>Thalictrum</taxon>
    </lineage>
</organism>
<dbReference type="OrthoDB" id="538223at2759"/>
<keyword evidence="2" id="KW-1185">Reference proteome</keyword>
<dbReference type="PANTHER" id="PTHR47198:SF1">
    <property type="entry name" value="WD REPEAT-CONTAINING PROTEIN 91-LIKE ISOFORM X1"/>
    <property type="match status" value="1"/>
</dbReference>
<accession>A0A7J6UYB9</accession>
<evidence type="ECO:0000313" key="1">
    <source>
        <dbReference type="EMBL" id="KAF5177634.1"/>
    </source>
</evidence>
<dbReference type="InterPro" id="IPR001680">
    <property type="entry name" value="WD40_rpt"/>
</dbReference>
<proteinExistence type="predicted"/>
<name>A0A7J6UYB9_THATH</name>
<reference evidence="1 2" key="1">
    <citation type="submission" date="2020-06" db="EMBL/GenBank/DDBJ databases">
        <title>Transcriptomic and genomic resources for Thalictrum thalictroides and T. hernandezii: Facilitating candidate gene discovery in an emerging model plant lineage.</title>
        <authorList>
            <person name="Arias T."/>
            <person name="Riano-Pachon D.M."/>
            <person name="Di Stilio V.S."/>
        </authorList>
    </citation>
    <scope>NUCLEOTIDE SEQUENCE [LARGE SCALE GENOMIC DNA]</scope>
    <source>
        <strain evidence="2">cv. WT478/WT964</strain>
        <tissue evidence="1">Leaves</tissue>
    </source>
</reference>
<dbReference type="InterPro" id="IPR036322">
    <property type="entry name" value="WD40_repeat_dom_sf"/>
</dbReference>
<dbReference type="EMBL" id="JABWDY010041118">
    <property type="protein sequence ID" value="KAF5177634.1"/>
    <property type="molecule type" value="Genomic_DNA"/>
</dbReference>
<comment type="caution">
    <text evidence="1">The sequence shown here is derived from an EMBL/GenBank/DDBJ whole genome shotgun (WGS) entry which is preliminary data.</text>
</comment>
<dbReference type="Gene3D" id="2.130.10.10">
    <property type="entry name" value="YVTN repeat-like/Quinoprotein amine dehydrogenase"/>
    <property type="match status" value="1"/>
</dbReference>
<dbReference type="SUPFAM" id="SSF50978">
    <property type="entry name" value="WD40 repeat-like"/>
    <property type="match status" value="1"/>
</dbReference>
<sequence length="293" mass="32479">MKFASLTVWNMKAWKPMTVLPLGEDPPAITSLSFNHNGKILAAAATDGMIHIFAKDMSTGFQITGWPAHDSAISSVVFGHDETSIFGLGSDGKASTCLLVLRSANCHPYLNVLVHLWLPLRYWEVVMTRSKVSIRIEGKEFLIEHWSNARPEEEVTEKTKRKTFTGLVSAAGARWIGKLLSQLGRSAIATSTAFAFDDRHFRIKATVRANQRGVFLHTLVSLIRKDLRAFCLCFPTGGNNLSWSLLGDNINDLLPFRRSIVQVQGISDGNDARIRKDLTFAEVCSKNTQSSSE</sequence>
<evidence type="ECO:0000313" key="2">
    <source>
        <dbReference type="Proteomes" id="UP000554482"/>
    </source>
</evidence>
<dbReference type="Proteomes" id="UP000554482">
    <property type="component" value="Unassembled WGS sequence"/>
</dbReference>
<dbReference type="InterPro" id="IPR015943">
    <property type="entry name" value="WD40/YVTN_repeat-like_dom_sf"/>
</dbReference>
<gene>
    <name evidence="1" type="ORF">FRX31_032779</name>
</gene>
<dbReference type="Pfam" id="PF00400">
    <property type="entry name" value="WD40"/>
    <property type="match status" value="1"/>
</dbReference>
<dbReference type="AlphaFoldDB" id="A0A7J6UYB9"/>
<protein>
    <submittedName>
        <fullName evidence="1">Uncharacterized protein</fullName>
    </submittedName>
</protein>
<dbReference type="PANTHER" id="PTHR47198">
    <property type="entry name" value="OS05G0299300 PROTEIN"/>
    <property type="match status" value="1"/>
</dbReference>